<proteinExistence type="predicted"/>
<feature type="signal peptide" evidence="2">
    <location>
        <begin position="1"/>
        <end position="28"/>
    </location>
</feature>
<organism evidence="4 5">
    <name type="scientific">Alkanindiges hydrocarboniclasticus</name>
    <dbReference type="NCBI Taxonomy" id="1907941"/>
    <lineage>
        <taxon>Bacteria</taxon>
        <taxon>Pseudomonadati</taxon>
        <taxon>Pseudomonadota</taxon>
        <taxon>Gammaproteobacteria</taxon>
        <taxon>Moraxellales</taxon>
        <taxon>Moraxellaceae</taxon>
        <taxon>Alkanindiges</taxon>
    </lineage>
</organism>
<keyword evidence="1" id="KW-0472">Membrane</keyword>
<dbReference type="Proteomes" id="UP000192132">
    <property type="component" value="Unassembled WGS sequence"/>
</dbReference>
<accession>A0A1S8CQJ5</accession>
<dbReference type="EMBL" id="MLCN01000076">
    <property type="protein sequence ID" value="ONG37065.1"/>
    <property type="molecule type" value="Genomic_DNA"/>
</dbReference>
<sequence>MFKDVFRQHNLALALSGLSLFCIPSASYADFKGIIIEVSPRGILTVQTSQRAVPVKLSNVVIPSIEHPEGSLINLQLKDQLLLKTVIVQTKQSINTSCVIADVYLNGQNLNHSLVAHGLAWSDSPQYEPEMNGAKLRKLGMWASGFEITNPKRSYRPLSQSNYCDVTRSSPSLDPTHDSYMPFVNIIILLLFGIGSGLGIWWFITNKIEKQD</sequence>
<dbReference type="AlphaFoldDB" id="A0A1S8CQJ5"/>
<dbReference type="OrthoDB" id="9805504at2"/>
<dbReference type="InterPro" id="IPR035437">
    <property type="entry name" value="SNase_OB-fold_sf"/>
</dbReference>
<dbReference type="STRING" id="1907941.BKE30_15335"/>
<gene>
    <name evidence="4" type="ORF">BKE30_15335</name>
</gene>
<dbReference type="RefSeq" id="WP_076879450.1">
    <property type="nucleotide sequence ID" value="NZ_MLCN01000076.1"/>
</dbReference>
<dbReference type="SMART" id="SM00318">
    <property type="entry name" value="SNc"/>
    <property type="match status" value="1"/>
</dbReference>
<feature type="transmembrane region" description="Helical" evidence="1">
    <location>
        <begin position="180"/>
        <end position="204"/>
    </location>
</feature>
<feature type="domain" description="TNase-like" evidence="3">
    <location>
        <begin position="29"/>
        <end position="144"/>
    </location>
</feature>
<dbReference type="Gene3D" id="2.40.50.90">
    <property type="match status" value="1"/>
</dbReference>
<protein>
    <recommendedName>
        <fullName evidence="3">TNase-like domain-containing protein</fullName>
    </recommendedName>
</protein>
<evidence type="ECO:0000256" key="2">
    <source>
        <dbReference type="SAM" id="SignalP"/>
    </source>
</evidence>
<reference evidence="4 5" key="1">
    <citation type="submission" date="2016-10" db="EMBL/GenBank/DDBJ databases">
        <title>Draft Genome sequence of Alkanindiges sp. strain H1.</title>
        <authorList>
            <person name="Subhash Y."/>
            <person name="Lee S."/>
        </authorList>
    </citation>
    <scope>NUCLEOTIDE SEQUENCE [LARGE SCALE GENOMIC DNA]</scope>
    <source>
        <strain evidence="4 5">H1</strain>
    </source>
</reference>
<dbReference type="InterPro" id="IPR016071">
    <property type="entry name" value="Staphylococal_nuclease_OB-fold"/>
</dbReference>
<keyword evidence="5" id="KW-1185">Reference proteome</keyword>
<dbReference type="SUPFAM" id="SSF50199">
    <property type="entry name" value="Staphylococcal nuclease"/>
    <property type="match status" value="1"/>
</dbReference>
<comment type="caution">
    <text evidence="4">The sequence shown here is derived from an EMBL/GenBank/DDBJ whole genome shotgun (WGS) entry which is preliminary data.</text>
</comment>
<evidence type="ECO:0000256" key="1">
    <source>
        <dbReference type="SAM" id="Phobius"/>
    </source>
</evidence>
<name>A0A1S8CQJ5_9GAMM</name>
<keyword evidence="1" id="KW-1133">Transmembrane helix</keyword>
<evidence type="ECO:0000313" key="4">
    <source>
        <dbReference type="EMBL" id="ONG37065.1"/>
    </source>
</evidence>
<feature type="chain" id="PRO_5012526473" description="TNase-like domain-containing protein" evidence="2">
    <location>
        <begin position="29"/>
        <end position="212"/>
    </location>
</feature>
<keyword evidence="1" id="KW-0812">Transmembrane</keyword>
<keyword evidence="2" id="KW-0732">Signal</keyword>
<dbReference type="Pfam" id="PF00565">
    <property type="entry name" value="SNase"/>
    <property type="match status" value="1"/>
</dbReference>
<evidence type="ECO:0000259" key="3">
    <source>
        <dbReference type="SMART" id="SM00318"/>
    </source>
</evidence>
<evidence type="ECO:0000313" key="5">
    <source>
        <dbReference type="Proteomes" id="UP000192132"/>
    </source>
</evidence>